<evidence type="ECO:0000313" key="1">
    <source>
        <dbReference type="EMBL" id="MCI82095.1"/>
    </source>
</evidence>
<dbReference type="EMBL" id="LXQA011034784">
    <property type="protein sequence ID" value="MCI82095.1"/>
    <property type="molecule type" value="Genomic_DNA"/>
</dbReference>
<accession>A0A392V584</accession>
<reference evidence="1 2" key="1">
    <citation type="journal article" date="2018" name="Front. Plant Sci.">
        <title>Red Clover (Trifolium pratense) and Zigzag Clover (T. medium) - A Picture of Genomic Similarities and Differences.</title>
        <authorList>
            <person name="Dluhosova J."/>
            <person name="Istvanek J."/>
            <person name="Nedelnik J."/>
            <person name="Repkova J."/>
        </authorList>
    </citation>
    <scope>NUCLEOTIDE SEQUENCE [LARGE SCALE GENOMIC DNA]</scope>
    <source>
        <strain evidence="2">cv. 10/8</strain>
        <tissue evidence="1">Leaf</tissue>
    </source>
</reference>
<evidence type="ECO:0000313" key="2">
    <source>
        <dbReference type="Proteomes" id="UP000265520"/>
    </source>
</evidence>
<sequence>MNEAWLLAGDLNDIASIDEKKGGAK</sequence>
<proteinExistence type="predicted"/>
<dbReference type="AlphaFoldDB" id="A0A392V584"/>
<comment type="caution">
    <text evidence="1">The sequence shown here is derived from an EMBL/GenBank/DDBJ whole genome shotgun (WGS) entry which is preliminary data.</text>
</comment>
<protein>
    <submittedName>
        <fullName evidence="1">Uncharacterized protein</fullName>
    </submittedName>
</protein>
<name>A0A392V584_9FABA</name>
<keyword evidence="2" id="KW-1185">Reference proteome</keyword>
<organism evidence="1 2">
    <name type="scientific">Trifolium medium</name>
    <dbReference type="NCBI Taxonomy" id="97028"/>
    <lineage>
        <taxon>Eukaryota</taxon>
        <taxon>Viridiplantae</taxon>
        <taxon>Streptophyta</taxon>
        <taxon>Embryophyta</taxon>
        <taxon>Tracheophyta</taxon>
        <taxon>Spermatophyta</taxon>
        <taxon>Magnoliopsida</taxon>
        <taxon>eudicotyledons</taxon>
        <taxon>Gunneridae</taxon>
        <taxon>Pentapetalae</taxon>
        <taxon>rosids</taxon>
        <taxon>fabids</taxon>
        <taxon>Fabales</taxon>
        <taxon>Fabaceae</taxon>
        <taxon>Papilionoideae</taxon>
        <taxon>50 kb inversion clade</taxon>
        <taxon>NPAAA clade</taxon>
        <taxon>Hologalegina</taxon>
        <taxon>IRL clade</taxon>
        <taxon>Trifolieae</taxon>
        <taxon>Trifolium</taxon>
    </lineage>
</organism>
<dbReference type="Proteomes" id="UP000265520">
    <property type="component" value="Unassembled WGS sequence"/>
</dbReference>
<feature type="non-terminal residue" evidence="1">
    <location>
        <position position="25"/>
    </location>
</feature>